<keyword evidence="8" id="KW-0175">Coiled coil</keyword>
<gene>
    <name evidence="11" type="ORF">B0T20DRAFT_248750</name>
</gene>
<evidence type="ECO:0000256" key="8">
    <source>
        <dbReference type="SAM" id="Coils"/>
    </source>
</evidence>
<feature type="compositionally biased region" description="Low complexity" evidence="9">
    <location>
        <begin position="25"/>
        <end position="54"/>
    </location>
</feature>
<comment type="caution">
    <text evidence="11">The sequence shown here is derived from an EMBL/GenBank/DDBJ whole genome shotgun (WGS) entry which is preliminary data.</text>
</comment>
<dbReference type="GO" id="GO:0005778">
    <property type="term" value="C:peroxisomal membrane"/>
    <property type="evidence" value="ECO:0007669"/>
    <property type="project" value="UniProtKB-SubCell"/>
</dbReference>
<dbReference type="GO" id="GO:1990429">
    <property type="term" value="C:peroxisomal importomer complex"/>
    <property type="evidence" value="ECO:0007669"/>
    <property type="project" value="TreeGrafter"/>
</dbReference>
<evidence type="ECO:0000313" key="11">
    <source>
        <dbReference type="EMBL" id="KAK3397081.1"/>
    </source>
</evidence>
<evidence type="ECO:0000256" key="3">
    <source>
        <dbReference type="ARBA" id="ARBA00023140"/>
    </source>
</evidence>
<dbReference type="InterPro" id="IPR036388">
    <property type="entry name" value="WH-like_DNA-bd_sf"/>
</dbReference>
<dbReference type="PANTHER" id="PTHR23058">
    <property type="entry name" value="PEROXISOMAL MEMBRANE PROTEIN PEX14"/>
    <property type="match status" value="1"/>
</dbReference>
<feature type="region of interest" description="Disordered" evidence="9">
    <location>
        <begin position="267"/>
        <end position="289"/>
    </location>
</feature>
<dbReference type="Pfam" id="PF04695">
    <property type="entry name" value="Pex14_N"/>
    <property type="match status" value="1"/>
</dbReference>
<feature type="compositionally biased region" description="Basic and acidic residues" evidence="9">
    <location>
        <begin position="234"/>
        <end position="245"/>
    </location>
</feature>
<dbReference type="InterPro" id="IPR006785">
    <property type="entry name" value="Pex14_N"/>
</dbReference>
<keyword evidence="12" id="KW-1185">Reference proteome</keyword>
<feature type="region of interest" description="Disordered" evidence="9">
    <location>
        <begin position="224"/>
        <end position="254"/>
    </location>
</feature>
<dbReference type="EMBL" id="JAUTDP010000008">
    <property type="protein sequence ID" value="KAK3397081.1"/>
    <property type="molecule type" value="Genomic_DNA"/>
</dbReference>
<evidence type="ECO:0000256" key="5">
    <source>
        <dbReference type="ARBA" id="ARBA00029691"/>
    </source>
</evidence>
<name>A0AAE0PBV6_SORBR</name>
<keyword evidence="3 7" id="KW-0576">Peroxisome</keyword>
<evidence type="ECO:0000256" key="4">
    <source>
        <dbReference type="ARBA" id="ARBA00029502"/>
    </source>
</evidence>
<accession>A0AAE0PBV6</accession>
<dbReference type="Proteomes" id="UP001281003">
    <property type="component" value="Unassembled WGS sequence"/>
</dbReference>
<feature type="domain" description="Peroxisome membrane anchor protein Pex14p N-terminal" evidence="10">
    <location>
        <begin position="58"/>
        <end position="101"/>
    </location>
</feature>
<keyword evidence="7" id="KW-0653">Protein transport</keyword>
<dbReference type="AlphaFoldDB" id="A0AAE0PBV6"/>
<keyword evidence="7" id="KW-0472">Membrane</keyword>
<feature type="coiled-coil region" evidence="8">
    <location>
        <begin position="61"/>
        <end position="88"/>
    </location>
</feature>
<dbReference type="PANTHER" id="PTHR23058:SF5">
    <property type="entry name" value="PEROXISOMAL MEMBRANE PROTEIN PEX14"/>
    <property type="match status" value="1"/>
</dbReference>
<reference evidence="11" key="1">
    <citation type="journal article" date="2023" name="Mol. Phylogenet. Evol.">
        <title>Genome-scale phylogeny and comparative genomics of the fungal order Sordariales.</title>
        <authorList>
            <person name="Hensen N."/>
            <person name="Bonometti L."/>
            <person name="Westerberg I."/>
            <person name="Brannstrom I.O."/>
            <person name="Guillou S."/>
            <person name="Cros-Aarteil S."/>
            <person name="Calhoun S."/>
            <person name="Haridas S."/>
            <person name="Kuo A."/>
            <person name="Mondo S."/>
            <person name="Pangilinan J."/>
            <person name="Riley R."/>
            <person name="LaButti K."/>
            <person name="Andreopoulos B."/>
            <person name="Lipzen A."/>
            <person name="Chen C."/>
            <person name="Yan M."/>
            <person name="Daum C."/>
            <person name="Ng V."/>
            <person name="Clum A."/>
            <person name="Steindorff A."/>
            <person name="Ohm R.A."/>
            <person name="Martin F."/>
            <person name="Silar P."/>
            <person name="Natvig D.O."/>
            <person name="Lalanne C."/>
            <person name="Gautier V."/>
            <person name="Ament-Velasquez S.L."/>
            <person name="Kruys A."/>
            <person name="Hutchinson M.I."/>
            <person name="Powell A.J."/>
            <person name="Barry K."/>
            <person name="Miller A.N."/>
            <person name="Grigoriev I.V."/>
            <person name="Debuchy R."/>
            <person name="Gladieux P."/>
            <person name="Hiltunen Thoren M."/>
            <person name="Johannesson H."/>
        </authorList>
    </citation>
    <scope>NUCLEOTIDE SEQUENCE</scope>
    <source>
        <strain evidence="11">FGSC 1904</strain>
    </source>
</reference>
<feature type="region of interest" description="Disordered" evidence="9">
    <location>
        <begin position="1"/>
        <end position="56"/>
    </location>
</feature>
<comment type="subcellular location">
    <subcellularLocation>
        <location evidence="6 7">Peroxisome membrane</location>
    </subcellularLocation>
</comment>
<dbReference type="GO" id="GO:0016560">
    <property type="term" value="P:protein import into peroxisome matrix, docking"/>
    <property type="evidence" value="ECO:0007669"/>
    <property type="project" value="UniProtKB-UniRule"/>
</dbReference>
<comment type="similarity">
    <text evidence="1 7">Belongs to the peroxin-14 family.</text>
</comment>
<dbReference type="GO" id="GO:0005102">
    <property type="term" value="F:signaling receptor binding"/>
    <property type="evidence" value="ECO:0007669"/>
    <property type="project" value="TreeGrafter"/>
</dbReference>
<sequence length="423" mass="46597">MGDSDEPKGADTLAWEKATADNNNTSQPQAQASSTSTSTSSSESQPAAQTSSEAPKVSVSLEQARIFLQDAQVQKETTERKAAFLRSKGISQSDIDELLKEDWIRAQSDLREIPITSESSSSASSKVAAAITTTTTLPKTKEQHVPIITYPEFMAETHRAPPLITMNGVLNTVYAFSGVAALVYGANKYLVEPMVNQLTEARVDFHDNVKDNLDRLVEKLEQTVSELPPGYKASDGRAGRYRDNHDDDDDNMSTYEDPAEMFHRDVGIQTSPPPTPSVRAMSIPSRPGTAMSARSLSEIYEAHSRAQSRAASAISERNMNHTQKQQRRLAELVTSVKEINEGLTSQCEDYDELRTTVDVFHGELEQLALQHYDFTGGFSLYGYTNRSEPNDEIKKAKENIRRVKGVLLTTRTFATPAPGTSAR</sequence>
<evidence type="ECO:0000259" key="10">
    <source>
        <dbReference type="Pfam" id="PF04695"/>
    </source>
</evidence>
<organism evidence="11 12">
    <name type="scientific">Sordaria brevicollis</name>
    <dbReference type="NCBI Taxonomy" id="83679"/>
    <lineage>
        <taxon>Eukaryota</taxon>
        <taxon>Fungi</taxon>
        <taxon>Dikarya</taxon>
        <taxon>Ascomycota</taxon>
        <taxon>Pezizomycotina</taxon>
        <taxon>Sordariomycetes</taxon>
        <taxon>Sordariomycetidae</taxon>
        <taxon>Sordariales</taxon>
        <taxon>Sordariaceae</taxon>
        <taxon>Sordaria</taxon>
    </lineage>
</organism>
<keyword evidence="2" id="KW-0811">Translocation</keyword>
<evidence type="ECO:0000256" key="6">
    <source>
        <dbReference type="ARBA" id="ARBA00046271"/>
    </source>
</evidence>
<comment type="function">
    <text evidence="7">Component of the PEX13-PEX14 docking complex, a translocon channel that specifically mediates the import of peroxisomal cargo proteins bound to PEX5 receptor. The PEX13-PEX14 docking complex forms a large import pore which can be opened to a diameter of about 9 nm. Mechanistically, PEX5 receptor along with cargo proteins associates with the PEX14 subunit of the PEX13-PEX14 docking complex in the cytosol, leading to the insertion of the receptor into the organelle membrane with the concomitant translocation of the cargo into the peroxisome matrix.</text>
</comment>
<evidence type="ECO:0000256" key="1">
    <source>
        <dbReference type="ARBA" id="ARBA00005443"/>
    </source>
</evidence>
<evidence type="ECO:0000313" key="12">
    <source>
        <dbReference type="Proteomes" id="UP001281003"/>
    </source>
</evidence>
<keyword evidence="7" id="KW-0813">Transport</keyword>
<dbReference type="Gene3D" id="1.10.10.10">
    <property type="entry name" value="Winged helix-like DNA-binding domain superfamily/Winged helix DNA-binding domain"/>
    <property type="match status" value="1"/>
</dbReference>
<reference evidence="11" key="2">
    <citation type="submission" date="2023-07" db="EMBL/GenBank/DDBJ databases">
        <authorList>
            <consortium name="Lawrence Berkeley National Laboratory"/>
            <person name="Haridas S."/>
            <person name="Hensen N."/>
            <person name="Bonometti L."/>
            <person name="Westerberg I."/>
            <person name="Brannstrom I.O."/>
            <person name="Guillou S."/>
            <person name="Cros-Aarteil S."/>
            <person name="Calhoun S."/>
            <person name="Kuo A."/>
            <person name="Mondo S."/>
            <person name="Pangilinan J."/>
            <person name="Riley R."/>
            <person name="LaButti K."/>
            <person name="Andreopoulos B."/>
            <person name="Lipzen A."/>
            <person name="Chen C."/>
            <person name="Yanf M."/>
            <person name="Daum C."/>
            <person name="Ng V."/>
            <person name="Clum A."/>
            <person name="Steindorff A."/>
            <person name="Ohm R."/>
            <person name="Martin F."/>
            <person name="Silar P."/>
            <person name="Natvig D."/>
            <person name="Lalanne C."/>
            <person name="Gautier V."/>
            <person name="Ament-velasquez S.L."/>
            <person name="Kruys A."/>
            <person name="Hutchinson M.I."/>
            <person name="Powell A.J."/>
            <person name="Barry K."/>
            <person name="Miller A.N."/>
            <person name="Grigoriev I.V."/>
            <person name="Debuchy R."/>
            <person name="Gladieux P."/>
            <person name="Thoren M.H."/>
            <person name="Johannesson H."/>
        </authorList>
    </citation>
    <scope>NUCLEOTIDE SEQUENCE</scope>
    <source>
        <strain evidence="11">FGSC 1904</strain>
    </source>
</reference>
<evidence type="ECO:0000256" key="9">
    <source>
        <dbReference type="SAM" id="MobiDB-lite"/>
    </source>
</evidence>
<protein>
    <recommendedName>
        <fullName evidence="4 7">Peroxisomal membrane protein PEX14</fullName>
    </recommendedName>
    <alternativeName>
        <fullName evidence="5 7">Peroxin-14</fullName>
    </alternativeName>
</protein>
<evidence type="ECO:0000256" key="7">
    <source>
        <dbReference type="RuleBase" id="RU367032"/>
    </source>
</evidence>
<dbReference type="InterPro" id="IPR025655">
    <property type="entry name" value="PEX14"/>
</dbReference>
<evidence type="ECO:0000256" key="2">
    <source>
        <dbReference type="ARBA" id="ARBA00023010"/>
    </source>
</evidence>
<proteinExistence type="inferred from homology"/>